<keyword evidence="3" id="KW-1185">Reference proteome</keyword>
<accession>A0A9P5XA29</accession>
<proteinExistence type="predicted"/>
<evidence type="ECO:0000313" key="3">
    <source>
        <dbReference type="Proteomes" id="UP000807342"/>
    </source>
</evidence>
<dbReference type="OrthoDB" id="3270723at2759"/>
<dbReference type="Proteomes" id="UP000807342">
    <property type="component" value="Unassembled WGS sequence"/>
</dbReference>
<comment type="caution">
    <text evidence="2">The sequence shown here is derived from an EMBL/GenBank/DDBJ whole genome shotgun (WGS) entry which is preliminary data.</text>
</comment>
<feature type="region of interest" description="Disordered" evidence="1">
    <location>
        <begin position="1"/>
        <end position="62"/>
    </location>
</feature>
<organism evidence="2 3">
    <name type="scientific">Macrolepiota fuliginosa MF-IS2</name>
    <dbReference type="NCBI Taxonomy" id="1400762"/>
    <lineage>
        <taxon>Eukaryota</taxon>
        <taxon>Fungi</taxon>
        <taxon>Dikarya</taxon>
        <taxon>Basidiomycota</taxon>
        <taxon>Agaricomycotina</taxon>
        <taxon>Agaricomycetes</taxon>
        <taxon>Agaricomycetidae</taxon>
        <taxon>Agaricales</taxon>
        <taxon>Agaricineae</taxon>
        <taxon>Agaricaceae</taxon>
        <taxon>Macrolepiota</taxon>
    </lineage>
</organism>
<feature type="compositionally biased region" description="Pro residues" evidence="1">
    <location>
        <begin position="45"/>
        <end position="57"/>
    </location>
</feature>
<protein>
    <submittedName>
        <fullName evidence="2">Uncharacterized protein</fullName>
    </submittedName>
</protein>
<feature type="compositionally biased region" description="Polar residues" evidence="1">
    <location>
        <begin position="11"/>
        <end position="22"/>
    </location>
</feature>
<evidence type="ECO:0000256" key="1">
    <source>
        <dbReference type="SAM" id="MobiDB-lite"/>
    </source>
</evidence>
<reference evidence="2" key="1">
    <citation type="submission" date="2020-11" db="EMBL/GenBank/DDBJ databases">
        <authorList>
            <consortium name="DOE Joint Genome Institute"/>
            <person name="Ahrendt S."/>
            <person name="Riley R."/>
            <person name="Andreopoulos W."/>
            <person name="Labutti K."/>
            <person name="Pangilinan J."/>
            <person name="Ruiz-Duenas F.J."/>
            <person name="Barrasa J.M."/>
            <person name="Sanchez-Garcia M."/>
            <person name="Camarero S."/>
            <person name="Miyauchi S."/>
            <person name="Serrano A."/>
            <person name="Linde D."/>
            <person name="Babiker R."/>
            <person name="Drula E."/>
            <person name="Ayuso-Fernandez I."/>
            <person name="Pacheco R."/>
            <person name="Padilla G."/>
            <person name="Ferreira P."/>
            <person name="Barriuso J."/>
            <person name="Kellner H."/>
            <person name="Castanera R."/>
            <person name="Alfaro M."/>
            <person name="Ramirez L."/>
            <person name="Pisabarro A.G."/>
            <person name="Kuo A."/>
            <person name="Tritt A."/>
            <person name="Lipzen A."/>
            <person name="He G."/>
            <person name="Yan M."/>
            <person name="Ng V."/>
            <person name="Cullen D."/>
            <person name="Martin F."/>
            <person name="Rosso M.-N."/>
            <person name="Henrissat B."/>
            <person name="Hibbett D."/>
            <person name="Martinez A.T."/>
            <person name="Grigoriev I.V."/>
        </authorList>
    </citation>
    <scope>NUCLEOTIDE SEQUENCE</scope>
    <source>
        <strain evidence="2">MF-IS2</strain>
    </source>
</reference>
<gene>
    <name evidence="2" type="ORF">P691DRAFT_674302</name>
</gene>
<dbReference type="AlphaFoldDB" id="A0A9P5XA29"/>
<feature type="compositionally biased region" description="Polar residues" evidence="1">
    <location>
        <begin position="82"/>
        <end position="98"/>
    </location>
</feature>
<dbReference type="EMBL" id="MU151263">
    <property type="protein sequence ID" value="KAF9446096.1"/>
    <property type="molecule type" value="Genomic_DNA"/>
</dbReference>
<sequence>MDPPQAHSWDPHSQTPTIQNRHPQPETIHRHFSSPHPASTLPQQQQPPPQSAPPRRPPSTLVNDLSREQTVHTMMQHHRVTPPTTTNTAQSHDLNLADSPSWNSAMTQMTMQDPLHFYYPQQGQTRVQQHPDSSLRRQRSHLSIVPPQPSPVHQYNQDLRNTQQQLHAEMVAAVAVARRNSEENEYFQHYGATYHHPRQYYLSDREQEAAAQHSPIHPHFQPRQQLPLAHALHQAPSPHSPHDPRYLEMQQQQVRFLVGPMETTSMIKFDSPVHHTPPLLLD</sequence>
<evidence type="ECO:0000313" key="2">
    <source>
        <dbReference type="EMBL" id="KAF9446096.1"/>
    </source>
</evidence>
<name>A0A9P5XA29_9AGAR</name>
<feature type="region of interest" description="Disordered" evidence="1">
    <location>
        <begin position="74"/>
        <end position="98"/>
    </location>
</feature>